<feature type="signal peptide" evidence="1">
    <location>
        <begin position="1"/>
        <end position="23"/>
    </location>
</feature>
<evidence type="ECO:0000313" key="3">
    <source>
        <dbReference type="Proteomes" id="UP001206925"/>
    </source>
</evidence>
<protein>
    <submittedName>
        <fullName evidence="2">Uncharacterized protein</fullName>
    </submittedName>
</protein>
<name>A0AAD5G4N3_AMBAR</name>
<sequence>GFGITTLSLSFLTPPLILLTVTATLGPPPHRRPQPSSLLLGPQSLILYLPTDQPSPLPR</sequence>
<evidence type="ECO:0000313" key="2">
    <source>
        <dbReference type="EMBL" id="KAI7727451.1"/>
    </source>
</evidence>
<evidence type="ECO:0000256" key="1">
    <source>
        <dbReference type="SAM" id="SignalP"/>
    </source>
</evidence>
<reference evidence="2" key="1">
    <citation type="submission" date="2022-06" db="EMBL/GenBank/DDBJ databases">
        <title>Uncovering the hologenomic basis of an extraordinary plant invasion.</title>
        <authorList>
            <person name="Bieker V.C."/>
            <person name="Martin M.D."/>
            <person name="Gilbert T."/>
            <person name="Hodgins K."/>
            <person name="Battlay P."/>
            <person name="Petersen B."/>
            <person name="Wilson J."/>
        </authorList>
    </citation>
    <scope>NUCLEOTIDE SEQUENCE</scope>
    <source>
        <strain evidence="2">AA19_3_7</strain>
        <tissue evidence="2">Leaf</tissue>
    </source>
</reference>
<proteinExistence type="predicted"/>
<gene>
    <name evidence="2" type="ORF">M8C21_024059</name>
</gene>
<comment type="caution">
    <text evidence="2">The sequence shown here is derived from an EMBL/GenBank/DDBJ whole genome shotgun (WGS) entry which is preliminary data.</text>
</comment>
<dbReference type="EMBL" id="JAMZMK010011380">
    <property type="protein sequence ID" value="KAI7727451.1"/>
    <property type="molecule type" value="Genomic_DNA"/>
</dbReference>
<keyword evidence="3" id="KW-1185">Reference proteome</keyword>
<feature type="chain" id="PRO_5042259442" evidence="1">
    <location>
        <begin position="24"/>
        <end position="59"/>
    </location>
</feature>
<keyword evidence="1" id="KW-0732">Signal</keyword>
<accession>A0AAD5G4N3</accession>
<organism evidence="2 3">
    <name type="scientific">Ambrosia artemisiifolia</name>
    <name type="common">Common ragweed</name>
    <dbReference type="NCBI Taxonomy" id="4212"/>
    <lineage>
        <taxon>Eukaryota</taxon>
        <taxon>Viridiplantae</taxon>
        <taxon>Streptophyta</taxon>
        <taxon>Embryophyta</taxon>
        <taxon>Tracheophyta</taxon>
        <taxon>Spermatophyta</taxon>
        <taxon>Magnoliopsida</taxon>
        <taxon>eudicotyledons</taxon>
        <taxon>Gunneridae</taxon>
        <taxon>Pentapetalae</taxon>
        <taxon>asterids</taxon>
        <taxon>campanulids</taxon>
        <taxon>Asterales</taxon>
        <taxon>Asteraceae</taxon>
        <taxon>Asteroideae</taxon>
        <taxon>Heliantheae alliance</taxon>
        <taxon>Heliantheae</taxon>
        <taxon>Ambrosia</taxon>
    </lineage>
</organism>
<feature type="non-terminal residue" evidence="2">
    <location>
        <position position="1"/>
    </location>
</feature>
<dbReference type="AlphaFoldDB" id="A0AAD5G4N3"/>
<dbReference type="Proteomes" id="UP001206925">
    <property type="component" value="Unassembled WGS sequence"/>
</dbReference>